<accession>A0A1M3SYN4</accession>
<evidence type="ECO:0000313" key="2">
    <source>
        <dbReference type="Proteomes" id="UP000184063"/>
    </source>
</evidence>
<organism evidence="1 2">
    <name type="scientific">Aspergillus luchuensis (strain CBS 106.47)</name>
    <dbReference type="NCBI Taxonomy" id="1137211"/>
    <lineage>
        <taxon>Eukaryota</taxon>
        <taxon>Fungi</taxon>
        <taxon>Dikarya</taxon>
        <taxon>Ascomycota</taxon>
        <taxon>Pezizomycotina</taxon>
        <taxon>Eurotiomycetes</taxon>
        <taxon>Eurotiomycetidae</taxon>
        <taxon>Eurotiales</taxon>
        <taxon>Aspergillaceae</taxon>
        <taxon>Aspergillus</taxon>
        <taxon>Aspergillus subgen. Circumdati</taxon>
    </lineage>
</organism>
<name>A0A1M3SYN4_ASPLC</name>
<gene>
    <name evidence="1" type="ORF">ASPFODRAFT_103200</name>
</gene>
<dbReference type="Proteomes" id="UP000184063">
    <property type="component" value="Unassembled WGS sequence"/>
</dbReference>
<reference evidence="2" key="1">
    <citation type="journal article" date="2017" name="Genome Biol.">
        <title>Comparative genomics reveals high biological diversity and specific adaptations in the industrially and medically important fungal genus Aspergillus.</title>
        <authorList>
            <person name="de Vries R.P."/>
            <person name="Riley R."/>
            <person name="Wiebenga A."/>
            <person name="Aguilar-Osorio G."/>
            <person name="Amillis S."/>
            <person name="Uchima C.A."/>
            <person name="Anderluh G."/>
            <person name="Asadollahi M."/>
            <person name="Askin M."/>
            <person name="Barry K."/>
            <person name="Battaglia E."/>
            <person name="Bayram O."/>
            <person name="Benocci T."/>
            <person name="Braus-Stromeyer S.A."/>
            <person name="Caldana C."/>
            <person name="Canovas D."/>
            <person name="Cerqueira G.C."/>
            <person name="Chen F."/>
            <person name="Chen W."/>
            <person name="Choi C."/>
            <person name="Clum A."/>
            <person name="Dos Santos R.A."/>
            <person name="Damasio A.R."/>
            <person name="Diallinas G."/>
            <person name="Emri T."/>
            <person name="Fekete E."/>
            <person name="Flipphi M."/>
            <person name="Freyberg S."/>
            <person name="Gallo A."/>
            <person name="Gournas C."/>
            <person name="Habgood R."/>
            <person name="Hainaut M."/>
            <person name="Harispe M.L."/>
            <person name="Henrissat B."/>
            <person name="Hilden K.S."/>
            <person name="Hope R."/>
            <person name="Hossain A."/>
            <person name="Karabika E."/>
            <person name="Karaffa L."/>
            <person name="Karanyi Z."/>
            <person name="Krasevec N."/>
            <person name="Kuo A."/>
            <person name="Kusch H."/>
            <person name="LaButti K."/>
            <person name="Lagendijk E.L."/>
            <person name="Lapidus A."/>
            <person name="Levasseur A."/>
            <person name="Lindquist E."/>
            <person name="Lipzen A."/>
            <person name="Logrieco A.F."/>
            <person name="MacCabe A."/>
            <person name="Maekelae M.R."/>
            <person name="Malavazi I."/>
            <person name="Melin P."/>
            <person name="Meyer V."/>
            <person name="Mielnichuk N."/>
            <person name="Miskei M."/>
            <person name="Molnar A.P."/>
            <person name="Mule G."/>
            <person name="Ngan C.Y."/>
            <person name="Orejas M."/>
            <person name="Orosz E."/>
            <person name="Ouedraogo J.P."/>
            <person name="Overkamp K.M."/>
            <person name="Park H.-S."/>
            <person name="Perrone G."/>
            <person name="Piumi F."/>
            <person name="Punt P.J."/>
            <person name="Ram A.F."/>
            <person name="Ramon A."/>
            <person name="Rauscher S."/>
            <person name="Record E."/>
            <person name="Riano-Pachon D.M."/>
            <person name="Robert V."/>
            <person name="Roehrig J."/>
            <person name="Ruller R."/>
            <person name="Salamov A."/>
            <person name="Salih N.S."/>
            <person name="Samson R.A."/>
            <person name="Sandor E."/>
            <person name="Sanguinetti M."/>
            <person name="Schuetze T."/>
            <person name="Sepcic K."/>
            <person name="Shelest E."/>
            <person name="Sherlock G."/>
            <person name="Sophianopoulou V."/>
            <person name="Squina F.M."/>
            <person name="Sun H."/>
            <person name="Susca A."/>
            <person name="Todd R.B."/>
            <person name="Tsang A."/>
            <person name="Unkles S.E."/>
            <person name="van de Wiele N."/>
            <person name="van Rossen-Uffink D."/>
            <person name="Oliveira J.V."/>
            <person name="Vesth T.C."/>
            <person name="Visser J."/>
            <person name="Yu J.-H."/>
            <person name="Zhou M."/>
            <person name="Andersen M.R."/>
            <person name="Archer D.B."/>
            <person name="Baker S.E."/>
            <person name="Benoit I."/>
            <person name="Brakhage A.A."/>
            <person name="Braus G.H."/>
            <person name="Fischer R."/>
            <person name="Frisvad J.C."/>
            <person name="Goldman G.H."/>
            <person name="Houbraken J."/>
            <person name="Oakley B."/>
            <person name="Pocsi I."/>
            <person name="Scazzocchio C."/>
            <person name="Seiboth B."/>
            <person name="vanKuyk P.A."/>
            <person name="Wortman J."/>
            <person name="Dyer P.S."/>
            <person name="Grigoriev I.V."/>
        </authorList>
    </citation>
    <scope>NUCLEOTIDE SEQUENCE [LARGE SCALE GENOMIC DNA]</scope>
    <source>
        <strain evidence="2">CBS 106.47</strain>
    </source>
</reference>
<dbReference type="PANTHER" id="PTHR37535:SF2">
    <property type="entry name" value="FINGER DOMAIN PROTEIN, PUTATIVE (AFU_ORTHOLOGUE AFUA_6G09300)-RELATED"/>
    <property type="match status" value="1"/>
</dbReference>
<dbReference type="EMBL" id="KV878283">
    <property type="protein sequence ID" value="OJZ79613.1"/>
    <property type="molecule type" value="Genomic_DNA"/>
</dbReference>
<proteinExistence type="predicted"/>
<dbReference type="OrthoDB" id="4485682at2759"/>
<dbReference type="Pfam" id="PF11917">
    <property type="entry name" value="DUF3435"/>
    <property type="match status" value="1"/>
</dbReference>
<dbReference type="PANTHER" id="PTHR37535">
    <property type="entry name" value="FLUG DOMAIN PROTEIN"/>
    <property type="match status" value="1"/>
</dbReference>
<feature type="non-terminal residue" evidence="1">
    <location>
        <position position="1"/>
    </location>
</feature>
<dbReference type="AlphaFoldDB" id="A0A1M3SYN4"/>
<dbReference type="VEuPathDB" id="FungiDB:ASPFODRAFT_103200"/>
<feature type="non-terminal residue" evidence="1">
    <location>
        <position position="175"/>
    </location>
</feature>
<dbReference type="InterPro" id="IPR021842">
    <property type="entry name" value="DUF3435"/>
</dbReference>
<sequence length="175" mass="20504">QLKNFGEIAGFKWSLFAHRFRYGGGTILNESVEQDPELRKAIQKRDAFSRRLQRRRKTTGRDSDQLAKLKRQVTNTRNRLLYALRQRVREEFDEEQAVLDIERQLAGTSHPDEEAKEQIQATEHLLPQQTSLIGKLMTWPTSLSVEDEWRRRNEATEAVLLYCDVLEGGPRRGRR</sequence>
<protein>
    <submittedName>
        <fullName evidence="1">Uncharacterized protein</fullName>
    </submittedName>
</protein>
<evidence type="ECO:0000313" key="1">
    <source>
        <dbReference type="EMBL" id="OJZ79613.1"/>
    </source>
</evidence>